<reference evidence="3 4" key="1">
    <citation type="submission" date="2024-06" db="EMBL/GenBank/DDBJ databases">
        <title>The Natural Products Discovery Center: Release of the First 8490 Sequenced Strains for Exploring Actinobacteria Biosynthetic Diversity.</title>
        <authorList>
            <person name="Kalkreuter E."/>
            <person name="Kautsar S.A."/>
            <person name="Yang D."/>
            <person name="Bader C.D."/>
            <person name="Teijaro C.N."/>
            <person name="Fluegel L."/>
            <person name="Davis C.M."/>
            <person name="Simpson J.R."/>
            <person name="Lauterbach L."/>
            <person name="Steele A.D."/>
            <person name="Gui C."/>
            <person name="Meng S."/>
            <person name="Li G."/>
            <person name="Viehrig K."/>
            <person name="Ye F."/>
            <person name="Su P."/>
            <person name="Kiefer A.F."/>
            <person name="Nichols A."/>
            <person name="Cepeda A.J."/>
            <person name="Yan W."/>
            <person name="Fan B."/>
            <person name="Jiang Y."/>
            <person name="Adhikari A."/>
            <person name="Zheng C.-J."/>
            <person name="Schuster L."/>
            <person name="Cowan T.M."/>
            <person name="Smanski M.J."/>
            <person name="Chevrette M.G."/>
            <person name="De Carvalho L.P.S."/>
            <person name="Shen B."/>
        </authorList>
    </citation>
    <scope>NUCLEOTIDE SEQUENCE [LARGE SCALE GENOMIC DNA]</scope>
    <source>
        <strain evidence="3 4">NPDC048946</strain>
    </source>
</reference>
<keyword evidence="4" id="KW-1185">Reference proteome</keyword>
<dbReference type="InterPro" id="IPR036390">
    <property type="entry name" value="WH_DNA-bd_sf"/>
</dbReference>
<dbReference type="InterPro" id="IPR039422">
    <property type="entry name" value="MarR/SlyA-like"/>
</dbReference>
<evidence type="ECO:0000259" key="2">
    <source>
        <dbReference type="PROSITE" id="PS50995"/>
    </source>
</evidence>
<organism evidence="3 4">
    <name type="scientific">Streptodolium elevatio</name>
    <dbReference type="NCBI Taxonomy" id="3157996"/>
    <lineage>
        <taxon>Bacteria</taxon>
        <taxon>Bacillati</taxon>
        <taxon>Actinomycetota</taxon>
        <taxon>Actinomycetes</taxon>
        <taxon>Kitasatosporales</taxon>
        <taxon>Streptomycetaceae</taxon>
        <taxon>Streptodolium</taxon>
    </lineage>
</organism>
<evidence type="ECO:0000313" key="4">
    <source>
        <dbReference type="Proteomes" id="UP001551482"/>
    </source>
</evidence>
<dbReference type="RefSeq" id="WP_358350924.1">
    <property type="nucleotide sequence ID" value="NZ_JBEZFP010000014.1"/>
</dbReference>
<feature type="compositionally biased region" description="Low complexity" evidence="1">
    <location>
        <begin position="16"/>
        <end position="31"/>
    </location>
</feature>
<dbReference type="Gene3D" id="1.10.10.10">
    <property type="entry name" value="Winged helix-like DNA-binding domain superfamily/Winged helix DNA-binding domain"/>
    <property type="match status" value="1"/>
</dbReference>
<evidence type="ECO:0000313" key="3">
    <source>
        <dbReference type="EMBL" id="MEU8133440.1"/>
    </source>
</evidence>
<name>A0ABV3DCG2_9ACTN</name>
<sequence>MNASTVDPAESRRARALPPEAAAPGGADDAAAEAAEAAARAWQGMRELVLNRFDKRKAVSEALGMSFVRGKALRRLAKGPLTMRELAEKLATDKPYTTLVVDDLERRGLIERSVHPTDRRQRVVTATEAGVAAAQMADAILDTPPPILAALPPEDLAALDRIVARLIAGAGEPPDEL</sequence>
<dbReference type="InterPro" id="IPR000835">
    <property type="entry name" value="HTH_MarR-typ"/>
</dbReference>
<gene>
    <name evidence="3" type="ORF">AB0C36_08025</name>
</gene>
<comment type="caution">
    <text evidence="3">The sequence shown here is derived from an EMBL/GenBank/DDBJ whole genome shotgun (WGS) entry which is preliminary data.</text>
</comment>
<dbReference type="PRINTS" id="PR00598">
    <property type="entry name" value="HTHMARR"/>
</dbReference>
<feature type="domain" description="HTH marR-type" evidence="2">
    <location>
        <begin position="31"/>
        <end position="168"/>
    </location>
</feature>
<dbReference type="PANTHER" id="PTHR33164:SF43">
    <property type="entry name" value="HTH-TYPE TRANSCRIPTIONAL REPRESSOR YETL"/>
    <property type="match status" value="1"/>
</dbReference>
<dbReference type="SMART" id="SM00347">
    <property type="entry name" value="HTH_MARR"/>
    <property type="match status" value="1"/>
</dbReference>
<dbReference type="PANTHER" id="PTHR33164">
    <property type="entry name" value="TRANSCRIPTIONAL REGULATOR, MARR FAMILY"/>
    <property type="match status" value="1"/>
</dbReference>
<feature type="region of interest" description="Disordered" evidence="1">
    <location>
        <begin position="1"/>
        <end position="31"/>
    </location>
</feature>
<protein>
    <submittedName>
        <fullName evidence="3">MarR family transcriptional regulator</fullName>
    </submittedName>
</protein>
<dbReference type="Proteomes" id="UP001551482">
    <property type="component" value="Unassembled WGS sequence"/>
</dbReference>
<proteinExistence type="predicted"/>
<dbReference type="SUPFAM" id="SSF46785">
    <property type="entry name" value="Winged helix' DNA-binding domain"/>
    <property type="match status" value="1"/>
</dbReference>
<accession>A0ABV3DCG2</accession>
<dbReference type="PROSITE" id="PS50995">
    <property type="entry name" value="HTH_MARR_2"/>
    <property type="match status" value="1"/>
</dbReference>
<dbReference type="Pfam" id="PF01047">
    <property type="entry name" value="MarR"/>
    <property type="match status" value="1"/>
</dbReference>
<dbReference type="EMBL" id="JBEZFP010000014">
    <property type="protein sequence ID" value="MEU8133440.1"/>
    <property type="molecule type" value="Genomic_DNA"/>
</dbReference>
<dbReference type="InterPro" id="IPR036388">
    <property type="entry name" value="WH-like_DNA-bd_sf"/>
</dbReference>
<evidence type="ECO:0000256" key="1">
    <source>
        <dbReference type="SAM" id="MobiDB-lite"/>
    </source>
</evidence>